<protein>
    <submittedName>
        <fullName evidence="1">Uncharacterized protein</fullName>
    </submittedName>
</protein>
<accession>V6HX45</accession>
<dbReference type="AlphaFoldDB" id="V6HX45"/>
<organism evidence="1 2">
    <name type="scientific">Leptospira alexanderi serovar Manhao 3 str. L 60</name>
    <dbReference type="NCBI Taxonomy" id="1049759"/>
    <lineage>
        <taxon>Bacteria</taxon>
        <taxon>Pseudomonadati</taxon>
        <taxon>Spirochaetota</taxon>
        <taxon>Spirochaetia</taxon>
        <taxon>Leptospirales</taxon>
        <taxon>Leptospiraceae</taxon>
        <taxon>Leptospira</taxon>
    </lineage>
</organism>
<gene>
    <name evidence="1" type="ORF">LEP1GSC062_2163</name>
</gene>
<evidence type="ECO:0000313" key="1">
    <source>
        <dbReference type="EMBL" id="EQA62086.1"/>
    </source>
</evidence>
<reference evidence="1" key="1">
    <citation type="submission" date="2013-05" db="EMBL/GenBank/DDBJ databases">
        <authorList>
            <person name="Harkins D.M."/>
            <person name="Durkin A.S."/>
            <person name="Brinkac L.M."/>
            <person name="Haft D.H."/>
            <person name="Selengut J.D."/>
            <person name="Sanka R."/>
            <person name="DePew J."/>
            <person name="Purushe J."/>
            <person name="Hartskeerl R.A."/>
            <person name="Ahmed A."/>
            <person name="van der Linden H."/>
            <person name="Goris M.G.A."/>
            <person name="Vinetz J.M."/>
            <person name="Sutton G.G."/>
            <person name="Nierman W.C."/>
            <person name="Fouts D.E."/>
        </authorList>
    </citation>
    <scope>NUCLEOTIDE SEQUENCE [LARGE SCALE GENOMIC DNA]</scope>
    <source>
        <strain evidence="1">L 60</strain>
    </source>
</reference>
<keyword evidence="2" id="KW-1185">Reference proteome</keyword>
<dbReference type="Proteomes" id="UP000018747">
    <property type="component" value="Unassembled WGS sequence"/>
</dbReference>
<comment type="caution">
    <text evidence="1">The sequence shown here is derived from an EMBL/GenBank/DDBJ whole genome shotgun (WGS) entry which is preliminary data.</text>
</comment>
<proteinExistence type="predicted"/>
<sequence length="41" mass="4935">MKALTFNVHFSYHFLENFVFDPYIRILFCYGKDSVSNSKRV</sequence>
<dbReference type="EMBL" id="AHMT02000039">
    <property type="protein sequence ID" value="EQA62086.1"/>
    <property type="molecule type" value="Genomic_DNA"/>
</dbReference>
<evidence type="ECO:0000313" key="2">
    <source>
        <dbReference type="Proteomes" id="UP000018747"/>
    </source>
</evidence>
<name>V6HX45_9LEPT</name>